<evidence type="ECO:0000313" key="4">
    <source>
        <dbReference type="Proteomes" id="UP001224890"/>
    </source>
</evidence>
<organism evidence="3 4">
    <name type="scientific">Colletotrichum godetiae</name>
    <dbReference type="NCBI Taxonomy" id="1209918"/>
    <lineage>
        <taxon>Eukaryota</taxon>
        <taxon>Fungi</taxon>
        <taxon>Dikarya</taxon>
        <taxon>Ascomycota</taxon>
        <taxon>Pezizomycotina</taxon>
        <taxon>Sordariomycetes</taxon>
        <taxon>Hypocreomycetidae</taxon>
        <taxon>Glomerellales</taxon>
        <taxon>Glomerellaceae</taxon>
        <taxon>Colletotrichum</taxon>
        <taxon>Colletotrichum acutatum species complex</taxon>
    </lineage>
</organism>
<gene>
    <name evidence="3" type="ORF">BDP55DRAFT_687968</name>
</gene>
<comment type="caution">
    <text evidence="3">The sequence shown here is derived from an EMBL/GenBank/DDBJ whole genome shotgun (WGS) entry which is preliminary data.</text>
</comment>
<feature type="non-terminal residue" evidence="3">
    <location>
        <position position="1"/>
    </location>
</feature>
<reference evidence="3" key="1">
    <citation type="submission" date="2021-06" db="EMBL/GenBank/DDBJ databases">
        <title>Comparative genomics, transcriptomics and evolutionary studies reveal genomic signatures of adaptation to plant cell wall in hemibiotrophic fungi.</title>
        <authorList>
            <consortium name="DOE Joint Genome Institute"/>
            <person name="Baroncelli R."/>
            <person name="Diaz J.F."/>
            <person name="Benocci T."/>
            <person name="Peng M."/>
            <person name="Battaglia E."/>
            <person name="Haridas S."/>
            <person name="Andreopoulos W."/>
            <person name="Labutti K."/>
            <person name="Pangilinan J."/>
            <person name="Floch G.L."/>
            <person name="Makela M.R."/>
            <person name="Henrissat B."/>
            <person name="Grigoriev I.V."/>
            <person name="Crouch J.A."/>
            <person name="De Vries R.P."/>
            <person name="Sukno S.A."/>
            <person name="Thon M.R."/>
        </authorList>
    </citation>
    <scope>NUCLEOTIDE SEQUENCE</scope>
    <source>
        <strain evidence="3">CBS 193.32</strain>
    </source>
</reference>
<dbReference type="InterPro" id="IPR001138">
    <property type="entry name" value="Zn2Cys6_DnaBD"/>
</dbReference>
<protein>
    <recommendedName>
        <fullName evidence="2">Zn(2)-C6 fungal-type domain-containing protein</fullName>
    </recommendedName>
</protein>
<name>A0AAJ0A5C3_9PEZI</name>
<dbReference type="Pfam" id="PF00172">
    <property type="entry name" value="Zn_clus"/>
    <property type="match status" value="1"/>
</dbReference>
<dbReference type="AlphaFoldDB" id="A0AAJ0A5C3"/>
<evidence type="ECO:0000313" key="3">
    <source>
        <dbReference type="EMBL" id="KAK1656750.1"/>
    </source>
</evidence>
<dbReference type="RefSeq" id="XP_060421514.1">
    <property type="nucleotide sequence ID" value="XM_060576608.1"/>
</dbReference>
<dbReference type="GeneID" id="85461134"/>
<dbReference type="GO" id="GO:0008270">
    <property type="term" value="F:zinc ion binding"/>
    <property type="evidence" value="ECO:0007669"/>
    <property type="project" value="InterPro"/>
</dbReference>
<dbReference type="Proteomes" id="UP001224890">
    <property type="component" value="Unassembled WGS sequence"/>
</dbReference>
<feature type="domain" description="Zn(2)-C6 fungal-type" evidence="2">
    <location>
        <begin position="30"/>
        <end position="52"/>
    </location>
</feature>
<keyword evidence="1" id="KW-0539">Nucleus</keyword>
<keyword evidence="4" id="KW-1185">Reference proteome</keyword>
<dbReference type="EMBL" id="JAHMHR010000123">
    <property type="protein sequence ID" value="KAK1656750.1"/>
    <property type="molecule type" value="Genomic_DNA"/>
</dbReference>
<evidence type="ECO:0000256" key="1">
    <source>
        <dbReference type="ARBA" id="ARBA00023242"/>
    </source>
</evidence>
<dbReference type="GO" id="GO:0000981">
    <property type="term" value="F:DNA-binding transcription factor activity, RNA polymerase II-specific"/>
    <property type="evidence" value="ECO:0007669"/>
    <property type="project" value="InterPro"/>
</dbReference>
<sequence>GNSVCSAPRCFDEQLPSVCFQCLLGENELCDKRRPSCTRCSTLGLACEEQAPSLKAGMLYLTSLS</sequence>
<evidence type="ECO:0000259" key="2">
    <source>
        <dbReference type="Pfam" id="PF00172"/>
    </source>
</evidence>
<proteinExistence type="predicted"/>
<accession>A0AAJ0A5C3</accession>